<dbReference type="NCBIfam" id="TIGR01112">
    <property type="entry name" value="mtrD"/>
    <property type="match status" value="1"/>
</dbReference>
<accession>A0A2A2HEK8</accession>
<dbReference type="GO" id="GO:0019386">
    <property type="term" value="P:methanogenesis, from carbon dioxide"/>
    <property type="evidence" value="ECO:0007669"/>
    <property type="project" value="UniProtKB-UniRule"/>
</dbReference>
<keyword evidence="9" id="KW-0489">Methyltransferase</keyword>
<dbReference type="EMBL" id="LMVN01000008">
    <property type="protein sequence ID" value="PAV07758.1"/>
    <property type="molecule type" value="Genomic_DNA"/>
</dbReference>
<keyword evidence="21" id="KW-1185">Reference proteome</keyword>
<evidence type="ECO:0000256" key="11">
    <source>
        <dbReference type="ARBA" id="ARBA00022692"/>
    </source>
</evidence>
<dbReference type="GO" id="GO:0005886">
    <property type="term" value="C:plasma membrane"/>
    <property type="evidence" value="ECO:0007669"/>
    <property type="project" value="UniProtKB-SubCell"/>
</dbReference>
<comment type="pathway">
    <text evidence="3">One-carbon metabolism; methanogenesis from CO(2); methyl-coenzyme M from 5,10-methylene-5,6,7,8-tetrahydromethanopterin: step 2/2.</text>
</comment>
<dbReference type="EC" id="7.2.1.4" evidence="17 18"/>
<dbReference type="Pfam" id="PF04207">
    <property type="entry name" value="MtrD"/>
    <property type="match status" value="1"/>
</dbReference>
<evidence type="ECO:0000256" key="18">
    <source>
        <dbReference type="NCBIfam" id="TIGR01112"/>
    </source>
</evidence>
<evidence type="ECO:0000256" key="3">
    <source>
        <dbReference type="ARBA" id="ARBA00004839"/>
    </source>
</evidence>
<evidence type="ECO:0000313" key="20">
    <source>
        <dbReference type="EMBL" id="PAV07758.1"/>
    </source>
</evidence>
<keyword evidence="15 19" id="KW-0472">Membrane</keyword>
<comment type="catalytic activity">
    <reaction evidence="16">
        <text>5-methyl-5,6,7,8-tetrahydromethanopterin + coenzyme M + 2 Na(+)(in) = 5,6,7,8-tetrahydromethanopterin + methyl-coenzyme M + 2 Na(+)(out)</text>
        <dbReference type="Rhea" id="RHEA:53492"/>
        <dbReference type="ChEBI" id="CHEBI:29101"/>
        <dbReference type="ChEBI" id="CHEBI:58103"/>
        <dbReference type="ChEBI" id="CHEBI:58116"/>
        <dbReference type="ChEBI" id="CHEBI:58286"/>
        <dbReference type="ChEBI" id="CHEBI:58319"/>
        <dbReference type="EC" id="7.2.1.4"/>
    </reaction>
</comment>
<feature type="transmembrane region" description="Helical" evidence="19">
    <location>
        <begin position="67"/>
        <end position="88"/>
    </location>
</feature>
<dbReference type="GO" id="GO:0030269">
    <property type="term" value="F:tetrahydromethanopterin S-methyltransferase activity"/>
    <property type="evidence" value="ECO:0007669"/>
    <property type="project" value="UniProtKB-UniRule"/>
</dbReference>
<sequence length="234" mass="25219">MLMLIKLFISILVGSFLVSIGIHFIPIGGTSASTLRTAGVATNAPIVAIVLGMILNLAVLLTIHDSFIYVLLSGSVVCMLSMSVLMFFSNIVDIYGVGVVPTSGNFKKDPITGYIQEDYLSENSNGHGIPTISYISGLIGSFIFGIGGSLIFYMIYISFTTRFYKFVDGVTSIILSVLLFFVIAIISSFNYGNDNQGFYDKSFKNNIKPAILSSVAIAILMAILYIIIVGGMPK</sequence>
<protein>
    <recommendedName>
        <fullName evidence="6 18">Tetrahydromethanopterin S-methyltransferase subunit D</fullName>
        <ecNumber evidence="17 18">7.2.1.4</ecNumber>
    </recommendedName>
</protein>
<name>A0A2A2HEK8_9EURY</name>
<evidence type="ECO:0000256" key="19">
    <source>
        <dbReference type="SAM" id="Phobius"/>
    </source>
</evidence>
<evidence type="ECO:0000256" key="16">
    <source>
        <dbReference type="ARBA" id="ARBA00044880"/>
    </source>
</evidence>
<proteinExistence type="inferred from homology"/>
<dbReference type="RefSeq" id="WP_180738333.1">
    <property type="nucleotide sequence ID" value="NZ_LMVN01000008.1"/>
</dbReference>
<dbReference type="GO" id="GO:0005737">
    <property type="term" value="C:cytoplasm"/>
    <property type="evidence" value="ECO:0007669"/>
    <property type="project" value="InterPro"/>
</dbReference>
<dbReference type="AlphaFoldDB" id="A0A2A2HEK8"/>
<keyword evidence="8" id="KW-0554">One-carbon metabolism</keyword>
<feature type="transmembrane region" description="Helical" evidence="19">
    <location>
        <begin position="211"/>
        <end position="232"/>
    </location>
</feature>
<evidence type="ECO:0000256" key="15">
    <source>
        <dbReference type="ARBA" id="ARBA00023136"/>
    </source>
</evidence>
<keyword evidence="7" id="KW-1003">Cell membrane</keyword>
<evidence type="ECO:0000256" key="17">
    <source>
        <dbReference type="ARBA" id="ARBA00044970"/>
    </source>
</evidence>
<evidence type="ECO:0000256" key="7">
    <source>
        <dbReference type="ARBA" id="ARBA00022475"/>
    </source>
</evidence>
<dbReference type="Proteomes" id="UP000217528">
    <property type="component" value="Unassembled WGS sequence"/>
</dbReference>
<feature type="transmembrane region" description="Helical" evidence="19">
    <location>
        <begin position="169"/>
        <end position="191"/>
    </location>
</feature>
<comment type="similarity">
    <text evidence="4">Belongs to the MtrD family.</text>
</comment>
<evidence type="ECO:0000256" key="8">
    <source>
        <dbReference type="ARBA" id="ARBA00022563"/>
    </source>
</evidence>
<organism evidence="20 21">
    <name type="scientific">Methanosphaera cuniculi</name>
    <dbReference type="NCBI Taxonomy" id="1077256"/>
    <lineage>
        <taxon>Archaea</taxon>
        <taxon>Methanobacteriati</taxon>
        <taxon>Methanobacteriota</taxon>
        <taxon>Methanomada group</taxon>
        <taxon>Methanobacteria</taxon>
        <taxon>Methanobacteriales</taxon>
        <taxon>Methanobacteriaceae</taxon>
        <taxon>Methanosphaera</taxon>
    </lineage>
</organism>
<evidence type="ECO:0000256" key="14">
    <source>
        <dbReference type="ARBA" id="ARBA00022994"/>
    </source>
</evidence>
<evidence type="ECO:0000256" key="5">
    <source>
        <dbReference type="ARBA" id="ARBA00011616"/>
    </source>
</evidence>
<feature type="transmembrane region" description="Helical" evidence="19">
    <location>
        <begin position="7"/>
        <end position="28"/>
    </location>
</feature>
<comment type="caution">
    <text evidence="20">The sequence shown here is derived from an EMBL/GenBank/DDBJ whole genome shotgun (WGS) entry which is preliminary data.</text>
</comment>
<evidence type="ECO:0000256" key="6">
    <source>
        <dbReference type="ARBA" id="ARBA00015129"/>
    </source>
</evidence>
<evidence type="ECO:0000256" key="1">
    <source>
        <dbReference type="ARBA" id="ARBA00002533"/>
    </source>
</evidence>
<keyword evidence="11 19" id="KW-0812">Transmembrane</keyword>
<dbReference type="InterPro" id="IPR005779">
    <property type="entry name" value="MeTrfase_D"/>
</dbReference>
<keyword evidence="13 19" id="KW-1133">Transmembrane helix</keyword>
<keyword evidence="12" id="KW-1278">Translocase</keyword>
<comment type="subunit">
    <text evidence="5">The complex is composed of 8 subunits; MtrA, MtrB, MtrC, MtrD, MtrE, MtrF, MtrG and MtrH.</text>
</comment>
<keyword evidence="14" id="KW-0484">Methanogenesis</keyword>
<comment type="function">
    <text evidence="1">Part of a complex that catalyzes the formation of methyl-coenzyme M and tetrahydromethanopterin from coenzyme M and methyl-tetrahydromethanopterin. This is an energy-conserving, sodium-ion translocating step.</text>
</comment>
<evidence type="ECO:0000256" key="13">
    <source>
        <dbReference type="ARBA" id="ARBA00022989"/>
    </source>
</evidence>
<gene>
    <name evidence="20" type="ORF">ASJ82_03785</name>
</gene>
<reference evidence="20 21" key="1">
    <citation type="journal article" date="2017" name="BMC Genomics">
        <title>Genomic analysis of methanogenic archaea reveals a shift towards energy conservation.</title>
        <authorList>
            <person name="Gilmore S.P."/>
            <person name="Henske J.K."/>
            <person name="Sexton J.A."/>
            <person name="Solomon K.V."/>
            <person name="Seppala S."/>
            <person name="Yoo J.I."/>
            <person name="Huyett L.M."/>
            <person name="Pressman A."/>
            <person name="Cogan J.Z."/>
            <person name="Kivenson V."/>
            <person name="Peng X."/>
            <person name="Tan Y."/>
            <person name="Valentine D.L."/>
            <person name="O'Malley M.A."/>
        </authorList>
    </citation>
    <scope>NUCLEOTIDE SEQUENCE [LARGE SCALE GENOMIC DNA]</scope>
    <source>
        <strain evidence="20 21">1R-7</strain>
    </source>
</reference>
<evidence type="ECO:0000256" key="12">
    <source>
        <dbReference type="ARBA" id="ARBA00022967"/>
    </source>
</evidence>
<evidence type="ECO:0000256" key="10">
    <source>
        <dbReference type="ARBA" id="ARBA00022679"/>
    </source>
</evidence>
<evidence type="ECO:0000256" key="9">
    <source>
        <dbReference type="ARBA" id="ARBA00022603"/>
    </source>
</evidence>
<feature type="transmembrane region" description="Helical" evidence="19">
    <location>
        <begin position="40"/>
        <end position="60"/>
    </location>
</feature>
<evidence type="ECO:0000256" key="4">
    <source>
        <dbReference type="ARBA" id="ARBA00008822"/>
    </source>
</evidence>
<dbReference type="UniPathway" id="UPA00640">
    <property type="reaction ID" value="UER00698"/>
</dbReference>
<comment type="subcellular location">
    <subcellularLocation>
        <location evidence="2">Cell membrane</location>
        <topology evidence="2">Multi-pass membrane protein</topology>
    </subcellularLocation>
</comment>
<evidence type="ECO:0000313" key="21">
    <source>
        <dbReference type="Proteomes" id="UP000217528"/>
    </source>
</evidence>
<dbReference type="OrthoDB" id="147994at2157"/>
<feature type="transmembrane region" description="Helical" evidence="19">
    <location>
        <begin position="132"/>
        <end position="157"/>
    </location>
</feature>
<dbReference type="GO" id="GO:0032259">
    <property type="term" value="P:methylation"/>
    <property type="evidence" value="ECO:0007669"/>
    <property type="project" value="UniProtKB-KW"/>
</dbReference>
<keyword evidence="10" id="KW-0808">Transferase</keyword>
<dbReference type="GO" id="GO:0012506">
    <property type="term" value="C:vesicle membrane"/>
    <property type="evidence" value="ECO:0007669"/>
    <property type="project" value="InterPro"/>
</dbReference>
<evidence type="ECO:0000256" key="2">
    <source>
        <dbReference type="ARBA" id="ARBA00004651"/>
    </source>
</evidence>
<dbReference type="GO" id="GO:0006730">
    <property type="term" value="P:one-carbon metabolic process"/>
    <property type="evidence" value="ECO:0007669"/>
    <property type="project" value="UniProtKB-KW"/>
</dbReference>